<dbReference type="AlphaFoldDB" id="A0A4D4LZ64"/>
<dbReference type="InterPro" id="IPR010662">
    <property type="entry name" value="RBBP9/YdeN"/>
</dbReference>
<evidence type="ECO:0008006" key="5">
    <source>
        <dbReference type="Google" id="ProtNLM"/>
    </source>
</evidence>
<evidence type="ECO:0000313" key="3">
    <source>
        <dbReference type="Proteomes" id="UP000299211"/>
    </source>
</evidence>
<dbReference type="Pfam" id="PF06821">
    <property type="entry name" value="Ser_hydrolase"/>
    <property type="match status" value="1"/>
</dbReference>
<dbReference type="GO" id="GO:0016787">
    <property type="term" value="F:hydrolase activity"/>
    <property type="evidence" value="ECO:0007669"/>
    <property type="project" value="InterPro"/>
</dbReference>
<dbReference type="InterPro" id="IPR029058">
    <property type="entry name" value="AB_hydrolase_fold"/>
</dbReference>
<dbReference type="Proteomes" id="UP000302139">
    <property type="component" value="Unassembled WGS sequence"/>
</dbReference>
<comment type="caution">
    <text evidence="1">The sequence shown here is derived from an EMBL/GenBank/DDBJ whole genome shotgun (WGS) entry which is preliminary data.</text>
</comment>
<evidence type="ECO:0000313" key="2">
    <source>
        <dbReference type="EMBL" id="GDY74773.1"/>
    </source>
</evidence>
<dbReference type="EMBL" id="BJHX01000001">
    <property type="protein sequence ID" value="GDY65026.1"/>
    <property type="molecule type" value="Genomic_DNA"/>
</dbReference>
<dbReference type="Gene3D" id="3.40.50.1820">
    <property type="entry name" value="alpha/beta hydrolase"/>
    <property type="match status" value="1"/>
</dbReference>
<evidence type="ECO:0000313" key="1">
    <source>
        <dbReference type="EMBL" id="GDY65026.1"/>
    </source>
</evidence>
<proteinExistence type="predicted"/>
<dbReference type="EMBL" id="BJHY01000001">
    <property type="protein sequence ID" value="GDY74773.1"/>
    <property type="molecule type" value="Genomic_DNA"/>
</dbReference>
<protein>
    <recommendedName>
        <fullName evidence="5">Hydrolase</fullName>
    </recommendedName>
</protein>
<dbReference type="OMA" id="GWQGSPD"/>
<dbReference type="RefSeq" id="WP_010986339.1">
    <property type="nucleotide sequence ID" value="NZ_BAABTN010000003.1"/>
</dbReference>
<dbReference type="SUPFAM" id="SSF53474">
    <property type="entry name" value="alpha/beta-Hydrolases"/>
    <property type="match status" value="1"/>
</dbReference>
<reference evidence="1 4" key="2">
    <citation type="submission" date="2019-04" db="EMBL/GenBank/DDBJ databases">
        <title>Draft genome sequences of Streptomyces avermitilis NBRC 14893.</title>
        <authorList>
            <person name="Komaki H."/>
            <person name="Tamura T."/>
            <person name="Hosoyama A."/>
        </authorList>
    </citation>
    <scope>NUCLEOTIDE SEQUENCE [LARGE SCALE GENOMIC DNA]</scope>
    <source>
        <strain evidence="1 4">NBRC 14893</strain>
    </source>
</reference>
<reference evidence="2 3" key="1">
    <citation type="submission" date="2019-04" db="EMBL/GenBank/DDBJ databases">
        <title>Draft genome sequences of Streptomyces avermitilis ATCC 31267.</title>
        <authorList>
            <person name="Komaki H."/>
            <person name="Tamura T."/>
            <person name="Hosoyama A."/>
        </authorList>
    </citation>
    <scope>NUCLEOTIDE SEQUENCE [LARGE SCALE GENOMIC DNA]</scope>
    <source>
        <strain evidence="2 3">ATCC 31267</strain>
    </source>
</reference>
<dbReference type="Proteomes" id="UP000299211">
    <property type="component" value="Unassembled WGS sequence"/>
</dbReference>
<dbReference type="GeneID" id="41542005"/>
<accession>A0A4D4LZ64</accession>
<name>A0A4D4LZ64_STRAX</name>
<dbReference type="STRING" id="33903.AQJ43_22645"/>
<sequence>MSTPPITGEHGFLLLHGWQNRRPAAHWQSWLADRLTARGHAVTHPQLPEPDDPDLDTWLGELRTHLTASRPRTVVCHSLACLLWLHAAARGLVPAPVDRVLLVAPPSGSVLKGYAEVAAFAPPPVTPAHLAAAATYTRLVAADNDPYCPDGAAAVYAEPLGLPVDVLPGEAHLDLDAGYGSWPSLLDWCLDPSNSTPVTPR</sequence>
<evidence type="ECO:0000313" key="4">
    <source>
        <dbReference type="Proteomes" id="UP000302139"/>
    </source>
</evidence>
<gene>
    <name evidence="1" type="ORF">SAV14893_044190</name>
    <name evidence="2" type="ORF">SAV31267_042580</name>
</gene>
<organism evidence="1 4">
    <name type="scientific">Streptomyces avermitilis</name>
    <dbReference type="NCBI Taxonomy" id="33903"/>
    <lineage>
        <taxon>Bacteria</taxon>
        <taxon>Bacillati</taxon>
        <taxon>Actinomycetota</taxon>
        <taxon>Actinomycetes</taxon>
        <taxon>Kitasatosporales</taxon>
        <taxon>Streptomycetaceae</taxon>
        <taxon>Streptomyces</taxon>
    </lineage>
</organism>